<evidence type="ECO:0000256" key="2">
    <source>
        <dbReference type="SAM" id="Phobius"/>
    </source>
</evidence>
<reference evidence="3 4" key="1">
    <citation type="submission" date="2019-07" db="EMBL/GenBank/DDBJ databases">
        <authorList>
            <person name="Cremers G."/>
        </authorList>
    </citation>
    <scope>NUCLEOTIDE SEQUENCE [LARGE SCALE GENOMIC DNA]</scope>
</reference>
<proteinExistence type="inferred from homology"/>
<comment type="similarity">
    <text evidence="1">Belongs to the glycosyltransferase 20 family.</text>
</comment>
<dbReference type="AlphaFoldDB" id="A0A564ZFT1"/>
<keyword evidence="2" id="KW-1133">Transmembrane helix</keyword>
<name>A0A564ZFT1_9BACT</name>
<dbReference type="EC" id="2.4.1.-" evidence="3"/>
<keyword evidence="3" id="KW-0328">Glycosyltransferase</keyword>
<protein>
    <submittedName>
        <fullName evidence="3">Trehalose-phosphate synthase</fullName>
        <ecNumber evidence="3">2.4.1.-</ecNumber>
    </submittedName>
</protein>
<dbReference type="Pfam" id="PF00982">
    <property type="entry name" value="Glyco_transf_20"/>
    <property type="match status" value="1"/>
</dbReference>
<keyword evidence="4" id="KW-1185">Reference proteome</keyword>
<dbReference type="PANTHER" id="PTHR10788">
    <property type="entry name" value="TREHALOSE-6-PHOSPHATE SYNTHASE"/>
    <property type="match status" value="1"/>
</dbReference>
<organism evidence="3 4">
    <name type="scientific">Candidatus Methylomirabilis lanthanidiphila</name>
    <dbReference type="NCBI Taxonomy" id="2211376"/>
    <lineage>
        <taxon>Bacteria</taxon>
        <taxon>Candidatus Methylomirabilota</taxon>
        <taxon>Candidatus Methylomirabilia</taxon>
        <taxon>Candidatus Methylomirabilales</taxon>
        <taxon>Candidatus Methylomirabilaceae</taxon>
        <taxon>Candidatus Methylomirabilis</taxon>
    </lineage>
</organism>
<dbReference type="GO" id="GO:0003825">
    <property type="term" value="F:alpha,alpha-trehalose-phosphate synthase (UDP-forming) activity"/>
    <property type="evidence" value="ECO:0007669"/>
    <property type="project" value="TreeGrafter"/>
</dbReference>
<feature type="transmembrane region" description="Helical" evidence="2">
    <location>
        <begin position="6"/>
        <end position="25"/>
    </location>
</feature>
<evidence type="ECO:0000313" key="3">
    <source>
        <dbReference type="EMBL" id="VUZ84180.1"/>
    </source>
</evidence>
<dbReference type="Proteomes" id="UP000334340">
    <property type="component" value="Unassembled WGS sequence"/>
</dbReference>
<gene>
    <name evidence="3" type="primary">otsA</name>
    <name evidence="3" type="ORF">MELA_00546</name>
</gene>
<keyword evidence="2" id="KW-0812">Transmembrane</keyword>
<dbReference type="PANTHER" id="PTHR10788:SF106">
    <property type="entry name" value="BCDNA.GH08860"/>
    <property type="match status" value="1"/>
</dbReference>
<keyword evidence="3" id="KW-0808">Transferase</keyword>
<dbReference type="InterPro" id="IPR001830">
    <property type="entry name" value="Glyco_trans_20"/>
</dbReference>
<dbReference type="CDD" id="cd03788">
    <property type="entry name" value="GT20_TPS"/>
    <property type="match status" value="1"/>
</dbReference>
<feature type="transmembrane region" description="Helical" evidence="2">
    <location>
        <begin position="167"/>
        <end position="189"/>
    </location>
</feature>
<dbReference type="GO" id="GO:0005992">
    <property type="term" value="P:trehalose biosynthetic process"/>
    <property type="evidence" value="ECO:0007669"/>
    <property type="project" value="InterPro"/>
</dbReference>
<sequence>MRITLRLVLAIVTTVSVIVVAFTLLQVRQERQRQMGDLERRTALLAESLGETVEPLVGQGHSARLQRIVEKFGNRERLAGVAVYDTKGLPLAVTQTLVAHVATAPKSVIEAIAADRETGDVITIGDKLMYVYVLPLRPEAQIAGALTLFHDANYIQHRLRQIWQTNFLRLLVQALLISLTALFVIRWTLIGSIARMAEWIKRLRKGEVVDASSLSRKDLLNPLATEVTHLAKSLSAAKAAAEEIKLRQGGEALWTPRSLKEHLRSKLQGRPIFLISNREPYIHVKRGKQIDCLVPASGLVTALEPVLAACEGTWIAHGSGDADSLVVDDADRLRVPPAEPKYTLRRVWLTKAEEKGYYYGFANEGLWPLCHIAHTRPVFRADDWQYYRDVNDKFAQVTLTELEGVEEPCVLIQDYHFALLPRLIKERRPDARVGIFWHIPWPNPESFGICPWQRELLHGMLGADLIGFHIQFHCNNFLETVDRVLESRIEWEHFAVRRGNSTTYVKPFPISIAFLDDSAVPGEGTVEPRSKDALLMEFGVRAHYLAVGVDRLDYTKGLLERLRGIERFLEKYPKFQGEFTFVEVGAPSRTHIKQYQDLIAAIEAESDRINWRFQNGNWKPILLLKRHHTSKEIRLFYKAADVCLVTSLHDGMNLVAKEFVAAREDEQGVLILSRFTGASRELCDALIVNPYDIEEIADAIYAALNMAKGEQAVRMRRMRDIVRERNVYRWAADLITDLVQVRVEESQASIAGIRKPR</sequence>
<evidence type="ECO:0000313" key="4">
    <source>
        <dbReference type="Proteomes" id="UP000334340"/>
    </source>
</evidence>
<keyword evidence="2" id="KW-0472">Membrane</keyword>
<dbReference type="SUPFAM" id="SSF53756">
    <property type="entry name" value="UDP-Glycosyltransferase/glycogen phosphorylase"/>
    <property type="match status" value="1"/>
</dbReference>
<accession>A0A564ZFT1</accession>
<dbReference type="EMBL" id="CABIKM010000007">
    <property type="protein sequence ID" value="VUZ84180.1"/>
    <property type="molecule type" value="Genomic_DNA"/>
</dbReference>
<dbReference type="Gene3D" id="3.40.50.2000">
    <property type="entry name" value="Glycogen Phosphorylase B"/>
    <property type="match status" value="2"/>
</dbReference>
<evidence type="ECO:0000256" key="1">
    <source>
        <dbReference type="ARBA" id="ARBA00008799"/>
    </source>
</evidence>